<accession>A0ABS0DEL6</accession>
<comment type="caution">
    <text evidence="1">The sequence shown here is derived from an EMBL/GenBank/DDBJ whole genome shotgun (WGS) entry which is preliminary data.</text>
</comment>
<protein>
    <recommendedName>
        <fullName evidence="3">DUF3237 domain-containing protein</fullName>
    </recommendedName>
</protein>
<organism evidence="1 2">
    <name type="scientific">Nocardia higoensis</name>
    <dbReference type="NCBI Taxonomy" id="228599"/>
    <lineage>
        <taxon>Bacteria</taxon>
        <taxon>Bacillati</taxon>
        <taxon>Actinomycetota</taxon>
        <taxon>Actinomycetes</taxon>
        <taxon>Mycobacteriales</taxon>
        <taxon>Nocardiaceae</taxon>
        <taxon>Nocardia</taxon>
    </lineage>
</organism>
<name>A0ABS0DEL6_9NOCA</name>
<evidence type="ECO:0008006" key="3">
    <source>
        <dbReference type="Google" id="ProtNLM"/>
    </source>
</evidence>
<proteinExistence type="predicted"/>
<gene>
    <name evidence="1" type="ORF">IU449_12470</name>
</gene>
<evidence type="ECO:0000313" key="2">
    <source>
        <dbReference type="Proteomes" id="UP000707731"/>
    </source>
</evidence>
<reference evidence="1 2" key="1">
    <citation type="submission" date="2020-10" db="EMBL/GenBank/DDBJ databases">
        <title>Identification of Nocardia species via Next-generation sequencing and recognition of intraspecies genetic diversity.</title>
        <authorList>
            <person name="Li P."/>
            <person name="Li P."/>
            <person name="Lu B."/>
        </authorList>
    </citation>
    <scope>NUCLEOTIDE SEQUENCE [LARGE SCALE GENOMIC DNA]</scope>
    <source>
        <strain evidence="1 2">BJ06-0143</strain>
    </source>
</reference>
<dbReference type="EMBL" id="JADLQN010000001">
    <property type="protein sequence ID" value="MBF6355349.1"/>
    <property type="molecule type" value="Genomic_DNA"/>
</dbReference>
<dbReference type="Proteomes" id="UP000707731">
    <property type="component" value="Unassembled WGS sequence"/>
</dbReference>
<sequence length="155" mass="16848">MNASRPEIPQSLTQLRGLFGTSSAGDTPITGSYRAEFVGPRPLRFAAPRAIALGGMRRWHGKRFAGDGTAINVLRSPGDEASLVERLPMTVATEPSWLDGQPAIAVSYGSGGPIPWRWVRDEFRVLDESTLLGLTFVGGRWSRIAAAPFLLIRED</sequence>
<evidence type="ECO:0000313" key="1">
    <source>
        <dbReference type="EMBL" id="MBF6355349.1"/>
    </source>
</evidence>
<keyword evidence="2" id="KW-1185">Reference proteome</keyword>